<evidence type="ECO:0000256" key="4">
    <source>
        <dbReference type="ARBA" id="ARBA00022448"/>
    </source>
</evidence>
<evidence type="ECO:0000256" key="5">
    <source>
        <dbReference type="ARBA" id="ARBA00022692"/>
    </source>
</evidence>
<dbReference type="CDD" id="cd08544">
    <property type="entry name" value="Reeler"/>
    <property type="match status" value="1"/>
</dbReference>
<evidence type="ECO:0000259" key="16">
    <source>
        <dbReference type="PROSITE" id="PS51019"/>
    </source>
</evidence>
<evidence type="ECO:0000256" key="11">
    <source>
        <dbReference type="SAM" id="MobiDB-lite"/>
    </source>
</evidence>
<evidence type="ECO:0000256" key="10">
    <source>
        <dbReference type="ARBA" id="ARBA00023180"/>
    </source>
</evidence>
<accession>A0A0B7AUK5</accession>
<sequence length="639" mass="69849">MLCSRQILFASLLVVIIVSQSQGYPNGQGITSACSSLIPGHGVSEQKTLSPYKIVFNPPSYKPGSPVTVTVITCQRPGFKGFLIQARRADKSLNQNEALGSFSAITNTRQTCSGNTALSHAESSTKMSLTFNWNPPLTPQGHIVFRATFVRDDSRFWTVTSNVLNDASITTSETSSSLTTATPLDGSCSVNNSNPGVTDNSISTNSATTDAGGQTTQLTQARSLVKDTACGITKGCFSNCHGTVCSFIISWSQEGNYGVYTLNADVGSKTGTYLALGFSTDDKMGDDSVTGCASRNDGSVVLFNGRNTGKSHPTLFIDKNVTLLNHTNADGIFFCTFKRLIAASTDGRVDISQPWVLLFAQGLASVSSNDDVRLQYHGSVNRYVSQTTYKVADIIDSEAKILKFPLIRAHGSLMIAAWIFFSSVGIVVARYYKEAWKGLMFSQKVWFQIHRTCMVLVLSTTVAGFIIIFVEVKGWSKFDEDDGYLKAHPIMGVIVTALTVLNPLMAMFRPHPGTPNRPIFNWAHWFVGMTAHSLGVINIFFGIKMSKTNVPEYLIYVLATYVAWQIFVMLLLELITCFGRKKDRRDLYELHTEGDKNFDANLPFMENSVLTLAKQIIFVAHAIVVGVLSISVIVILSVD</sequence>
<reference evidence="17" key="1">
    <citation type="submission" date="2014-12" db="EMBL/GenBank/DDBJ databases">
        <title>Insight into the proteome of Arion vulgaris.</title>
        <authorList>
            <person name="Aradska J."/>
            <person name="Bulat T."/>
            <person name="Smidak R."/>
            <person name="Sarate P."/>
            <person name="Gangsoo J."/>
            <person name="Sialana F."/>
            <person name="Bilban M."/>
            <person name="Lubec G."/>
        </authorList>
    </citation>
    <scope>NUCLEOTIDE SEQUENCE</scope>
    <source>
        <tissue evidence="17">Skin</tissue>
    </source>
</reference>
<comment type="subcellular location">
    <subcellularLocation>
        <location evidence="2">Membrane</location>
        <topology evidence="2">Multi-pass membrane protein</topology>
    </subcellularLocation>
</comment>
<dbReference type="PROSITE" id="PS51019">
    <property type="entry name" value="REELIN"/>
    <property type="match status" value="1"/>
</dbReference>
<dbReference type="InterPro" id="IPR005018">
    <property type="entry name" value="DOMON_domain"/>
</dbReference>
<feature type="transmembrane region" description="Helical" evidence="12">
    <location>
        <begin position="553"/>
        <end position="575"/>
    </location>
</feature>
<dbReference type="Pfam" id="PF03188">
    <property type="entry name" value="Cytochrom_B561"/>
    <property type="match status" value="1"/>
</dbReference>
<dbReference type="Gene3D" id="2.60.40.4060">
    <property type="entry name" value="Reeler domain"/>
    <property type="match status" value="1"/>
</dbReference>
<evidence type="ECO:0000256" key="13">
    <source>
        <dbReference type="SAM" id="SignalP"/>
    </source>
</evidence>
<dbReference type="InterPro" id="IPR002861">
    <property type="entry name" value="Reeler_dom"/>
</dbReference>
<keyword evidence="8" id="KW-0408">Iron</keyword>
<evidence type="ECO:0000256" key="9">
    <source>
        <dbReference type="ARBA" id="ARBA00023136"/>
    </source>
</evidence>
<organism evidence="17">
    <name type="scientific">Arion vulgaris</name>
    <dbReference type="NCBI Taxonomy" id="1028688"/>
    <lineage>
        <taxon>Eukaryota</taxon>
        <taxon>Metazoa</taxon>
        <taxon>Spiralia</taxon>
        <taxon>Lophotrochozoa</taxon>
        <taxon>Mollusca</taxon>
        <taxon>Gastropoda</taxon>
        <taxon>Heterobranchia</taxon>
        <taxon>Euthyneura</taxon>
        <taxon>Panpulmonata</taxon>
        <taxon>Eupulmonata</taxon>
        <taxon>Stylommatophora</taxon>
        <taxon>Helicina</taxon>
        <taxon>Arionoidea</taxon>
        <taxon>Arionidae</taxon>
        <taxon>Arion</taxon>
    </lineage>
</organism>
<dbReference type="Pfam" id="PF02014">
    <property type="entry name" value="Reeler"/>
    <property type="match status" value="1"/>
</dbReference>
<dbReference type="EMBL" id="HACG01036695">
    <property type="protein sequence ID" value="CEK83560.1"/>
    <property type="molecule type" value="Transcribed_RNA"/>
</dbReference>
<dbReference type="SMART" id="SM00665">
    <property type="entry name" value="B561"/>
    <property type="match status" value="1"/>
</dbReference>
<dbReference type="InterPro" id="IPR051237">
    <property type="entry name" value="Ferric-chelate_Red/DefProt"/>
</dbReference>
<keyword evidence="6" id="KW-0249">Electron transport</keyword>
<feature type="transmembrane region" description="Helical" evidence="12">
    <location>
        <begin position="616"/>
        <end position="638"/>
    </location>
</feature>
<evidence type="ECO:0000256" key="3">
    <source>
        <dbReference type="ARBA" id="ARBA00009195"/>
    </source>
</evidence>
<feature type="signal peptide" evidence="13">
    <location>
        <begin position="1"/>
        <end position="23"/>
    </location>
</feature>
<gene>
    <name evidence="17" type="primary">ORF137666</name>
</gene>
<evidence type="ECO:0000256" key="12">
    <source>
        <dbReference type="SAM" id="Phobius"/>
    </source>
</evidence>
<dbReference type="PROSITE" id="PS51257">
    <property type="entry name" value="PROKAR_LIPOPROTEIN"/>
    <property type="match status" value="1"/>
</dbReference>
<evidence type="ECO:0008006" key="18">
    <source>
        <dbReference type="Google" id="ProtNLM"/>
    </source>
</evidence>
<dbReference type="SMART" id="SM00664">
    <property type="entry name" value="DoH"/>
    <property type="match status" value="1"/>
</dbReference>
<keyword evidence="7 12" id="KW-1133">Transmembrane helix</keyword>
<evidence type="ECO:0000259" key="14">
    <source>
        <dbReference type="PROSITE" id="PS50836"/>
    </source>
</evidence>
<protein>
    <recommendedName>
        <fullName evidence="18">Ferric-chelate reductase 1</fullName>
    </recommendedName>
</protein>
<feature type="chain" id="PRO_5002111598" description="Ferric-chelate reductase 1" evidence="13">
    <location>
        <begin position="24"/>
        <end position="639"/>
    </location>
</feature>
<evidence type="ECO:0000256" key="6">
    <source>
        <dbReference type="ARBA" id="ARBA00022982"/>
    </source>
</evidence>
<dbReference type="AlphaFoldDB" id="A0A0B7AUK5"/>
<evidence type="ECO:0000256" key="2">
    <source>
        <dbReference type="ARBA" id="ARBA00004141"/>
    </source>
</evidence>
<feature type="domain" description="Reelin" evidence="16">
    <location>
        <begin position="10"/>
        <end position="183"/>
    </location>
</feature>
<keyword evidence="4" id="KW-0813">Transport</keyword>
<dbReference type="InterPro" id="IPR006593">
    <property type="entry name" value="Cyt_b561/ferric_Rdtase_TM"/>
</dbReference>
<dbReference type="InterPro" id="IPR042307">
    <property type="entry name" value="Reeler_sf"/>
</dbReference>
<keyword evidence="9 12" id="KW-0472">Membrane</keyword>
<feature type="region of interest" description="Disordered" evidence="11">
    <location>
        <begin position="175"/>
        <end position="214"/>
    </location>
</feature>
<dbReference type="PANTHER" id="PTHR45828:SF36">
    <property type="entry name" value="REELIN DOMAIN-CONTAINING PROTEIN"/>
    <property type="match status" value="1"/>
</dbReference>
<dbReference type="CDD" id="cd08760">
    <property type="entry name" value="Cyt_b561_FRRS1_like"/>
    <property type="match status" value="1"/>
</dbReference>
<feature type="compositionally biased region" description="Polar residues" evidence="11">
    <location>
        <begin position="188"/>
        <end position="214"/>
    </location>
</feature>
<evidence type="ECO:0000256" key="8">
    <source>
        <dbReference type="ARBA" id="ARBA00023004"/>
    </source>
</evidence>
<dbReference type="PROSITE" id="PS50836">
    <property type="entry name" value="DOMON"/>
    <property type="match status" value="1"/>
</dbReference>
<feature type="transmembrane region" description="Helical" evidence="12">
    <location>
        <begin position="413"/>
        <end position="432"/>
    </location>
</feature>
<keyword evidence="13" id="KW-0732">Signal</keyword>
<name>A0A0B7AUK5_9EUPU</name>
<evidence type="ECO:0000313" key="17">
    <source>
        <dbReference type="EMBL" id="CEK83560.1"/>
    </source>
</evidence>
<feature type="domain" description="DOMON" evidence="14">
    <location>
        <begin position="245"/>
        <end position="362"/>
    </location>
</feature>
<dbReference type="GO" id="GO:0016020">
    <property type="term" value="C:membrane"/>
    <property type="evidence" value="ECO:0007669"/>
    <property type="project" value="UniProtKB-SubCell"/>
</dbReference>
<keyword evidence="5 12" id="KW-0812">Transmembrane</keyword>
<evidence type="ECO:0000259" key="15">
    <source>
        <dbReference type="PROSITE" id="PS50939"/>
    </source>
</evidence>
<evidence type="ECO:0000256" key="1">
    <source>
        <dbReference type="ARBA" id="ARBA00001970"/>
    </source>
</evidence>
<proteinExistence type="inferred from homology"/>
<dbReference type="Pfam" id="PF03351">
    <property type="entry name" value="DOMON"/>
    <property type="match status" value="1"/>
</dbReference>
<feature type="domain" description="Cytochrome b561" evidence="15">
    <location>
        <begin position="371"/>
        <end position="581"/>
    </location>
</feature>
<dbReference type="PANTHER" id="PTHR45828">
    <property type="entry name" value="CYTOCHROME B561/FERRIC REDUCTASE TRANSMEMBRANE"/>
    <property type="match status" value="1"/>
</dbReference>
<dbReference type="PROSITE" id="PS50939">
    <property type="entry name" value="CYTOCHROME_B561"/>
    <property type="match status" value="1"/>
</dbReference>
<keyword evidence="10" id="KW-0325">Glycoprotein</keyword>
<feature type="transmembrane region" description="Helical" evidence="12">
    <location>
        <begin position="520"/>
        <end position="541"/>
    </location>
</feature>
<comment type="similarity">
    <text evidence="3">Belongs to the FRRS1 family.</text>
</comment>
<dbReference type="Gene3D" id="1.20.120.1770">
    <property type="match status" value="1"/>
</dbReference>
<evidence type="ECO:0000256" key="7">
    <source>
        <dbReference type="ARBA" id="ARBA00022989"/>
    </source>
</evidence>
<comment type="cofactor">
    <cofactor evidence="1">
        <name>heme b</name>
        <dbReference type="ChEBI" id="CHEBI:60344"/>
    </cofactor>
</comment>
<feature type="transmembrane region" description="Helical" evidence="12">
    <location>
        <begin position="490"/>
        <end position="508"/>
    </location>
</feature>
<feature type="transmembrane region" description="Helical" evidence="12">
    <location>
        <begin position="453"/>
        <end position="470"/>
    </location>
</feature>